<proteinExistence type="predicted"/>
<gene>
    <name evidence="2" type="ORF">BN1723_020102</name>
</gene>
<reference evidence="3" key="1">
    <citation type="submission" date="2015-05" db="EMBL/GenBank/DDBJ databases">
        <authorList>
            <person name="Fogelqvist Johan"/>
        </authorList>
    </citation>
    <scope>NUCLEOTIDE SEQUENCE [LARGE SCALE GENOMIC DNA]</scope>
</reference>
<feature type="compositionally biased region" description="Basic residues" evidence="1">
    <location>
        <begin position="40"/>
        <end position="51"/>
    </location>
</feature>
<name>A0A0G4NJU8_VERLO</name>
<feature type="region of interest" description="Disordered" evidence="1">
    <location>
        <begin position="29"/>
        <end position="123"/>
    </location>
</feature>
<dbReference type="EMBL" id="CVQI01035929">
    <property type="protein sequence ID" value="CRK46661.1"/>
    <property type="molecule type" value="Genomic_DNA"/>
</dbReference>
<accession>A0A0G4NJU8</accession>
<organism evidence="2 3">
    <name type="scientific">Verticillium longisporum</name>
    <name type="common">Verticillium dahliae var. longisporum</name>
    <dbReference type="NCBI Taxonomy" id="100787"/>
    <lineage>
        <taxon>Eukaryota</taxon>
        <taxon>Fungi</taxon>
        <taxon>Dikarya</taxon>
        <taxon>Ascomycota</taxon>
        <taxon>Pezizomycotina</taxon>
        <taxon>Sordariomycetes</taxon>
        <taxon>Hypocreomycetidae</taxon>
        <taxon>Glomerellales</taxon>
        <taxon>Plectosphaerellaceae</taxon>
        <taxon>Verticillium</taxon>
    </lineage>
</organism>
<evidence type="ECO:0000313" key="2">
    <source>
        <dbReference type="EMBL" id="CRK46661.1"/>
    </source>
</evidence>
<dbReference type="Proteomes" id="UP000045706">
    <property type="component" value="Unassembled WGS sequence"/>
</dbReference>
<sequence length="123" mass="14452">HGPHPHHQPCLLPPLPRRHPRLLPALLLAQAQPLLDPRHEHRHHQQPHGPRHGQVTHDPHPPQKVPSAGPHLQAPAHLHHRRWLEHRQGQLHPRDERRRHARGLDAHRVPQPQLQQRPLRRRA</sequence>
<dbReference type="AlphaFoldDB" id="A0A0G4NJU8"/>
<protein>
    <submittedName>
        <fullName evidence="2">Uncharacterized protein</fullName>
    </submittedName>
</protein>
<evidence type="ECO:0000256" key="1">
    <source>
        <dbReference type="SAM" id="MobiDB-lite"/>
    </source>
</evidence>
<feature type="non-terminal residue" evidence="2">
    <location>
        <position position="123"/>
    </location>
</feature>
<evidence type="ECO:0000313" key="3">
    <source>
        <dbReference type="Proteomes" id="UP000045706"/>
    </source>
</evidence>
<feature type="non-terminal residue" evidence="2">
    <location>
        <position position="1"/>
    </location>
</feature>
<feature type="compositionally biased region" description="Basic and acidic residues" evidence="1">
    <location>
        <begin position="85"/>
        <end position="108"/>
    </location>
</feature>